<name>A0AAD1Z4Q9_9LAMI</name>
<keyword evidence="2" id="KW-1185">Reference proteome</keyword>
<proteinExistence type="predicted"/>
<protein>
    <submittedName>
        <fullName evidence="1">Uncharacterized protein</fullName>
    </submittedName>
</protein>
<dbReference type="AlphaFoldDB" id="A0AAD1Z4Q9"/>
<dbReference type="EMBL" id="OU503041">
    <property type="protein sequence ID" value="CAI9762908.1"/>
    <property type="molecule type" value="Genomic_DNA"/>
</dbReference>
<sequence>MQKMKTMDSTLLKASRVYLDCSAMVKKLHAMTYNAEAGAISEDASCFSRLSLKLTAEYFTLEPEKWVLPNIDKLGGLLVADKVMVSLPTTQQGSTNGLEEKDRGDWLGNLQYEVFSLENQQYEHLNKV</sequence>
<evidence type="ECO:0000313" key="2">
    <source>
        <dbReference type="Proteomes" id="UP000834106"/>
    </source>
</evidence>
<organism evidence="1 2">
    <name type="scientific">Fraxinus pennsylvanica</name>
    <dbReference type="NCBI Taxonomy" id="56036"/>
    <lineage>
        <taxon>Eukaryota</taxon>
        <taxon>Viridiplantae</taxon>
        <taxon>Streptophyta</taxon>
        <taxon>Embryophyta</taxon>
        <taxon>Tracheophyta</taxon>
        <taxon>Spermatophyta</taxon>
        <taxon>Magnoliopsida</taxon>
        <taxon>eudicotyledons</taxon>
        <taxon>Gunneridae</taxon>
        <taxon>Pentapetalae</taxon>
        <taxon>asterids</taxon>
        <taxon>lamiids</taxon>
        <taxon>Lamiales</taxon>
        <taxon>Oleaceae</taxon>
        <taxon>Oleeae</taxon>
        <taxon>Fraxinus</taxon>
    </lineage>
</organism>
<dbReference type="Proteomes" id="UP000834106">
    <property type="component" value="Chromosome 6"/>
</dbReference>
<evidence type="ECO:0000313" key="1">
    <source>
        <dbReference type="EMBL" id="CAI9762908.1"/>
    </source>
</evidence>
<gene>
    <name evidence="1" type="ORF">FPE_LOCUS10338</name>
</gene>
<reference evidence="1" key="1">
    <citation type="submission" date="2023-05" db="EMBL/GenBank/DDBJ databases">
        <authorList>
            <person name="Huff M."/>
        </authorList>
    </citation>
    <scope>NUCLEOTIDE SEQUENCE</scope>
</reference>
<accession>A0AAD1Z4Q9</accession>